<dbReference type="RefSeq" id="WP_200280828.1">
    <property type="nucleotide sequence ID" value="NZ_JAENII010000011.1"/>
</dbReference>
<keyword evidence="4" id="KW-1185">Reference proteome</keyword>
<dbReference type="Gene3D" id="1.10.287.1490">
    <property type="match status" value="1"/>
</dbReference>
<dbReference type="Proteomes" id="UP000658278">
    <property type="component" value="Unassembled WGS sequence"/>
</dbReference>
<keyword evidence="1" id="KW-0175">Coiled coil</keyword>
<keyword evidence="2" id="KW-0812">Transmembrane</keyword>
<feature type="coiled-coil region" evidence="1">
    <location>
        <begin position="278"/>
        <end position="333"/>
    </location>
</feature>
<evidence type="ECO:0000256" key="1">
    <source>
        <dbReference type="SAM" id="Coils"/>
    </source>
</evidence>
<evidence type="ECO:0000313" key="3">
    <source>
        <dbReference type="EMBL" id="MBK1828105.1"/>
    </source>
</evidence>
<protein>
    <submittedName>
        <fullName evidence="3">Uncharacterized protein</fullName>
    </submittedName>
</protein>
<keyword evidence="2" id="KW-1133">Transmembrane helix</keyword>
<organism evidence="3 4">
    <name type="scientific">Haloferula rosea</name>
    <dbReference type="NCBI Taxonomy" id="490093"/>
    <lineage>
        <taxon>Bacteria</taxon>
        <taxon>Pseudomonadati</taxon>
        <taxon>Verrucomicrobiota</taxon>
        <taxon>Verrucomicrobiia</taxon>
        <taxon>Verrucomicrobiales</taxon>
        <taxon>Verrucomicrobiaceae</taxon>
        <taxon>Haloferula</taxon>
    </lineage>
</organism>
<gene>
    <name evidence="3" type="ORF">JIN81_13820</name>
</gene>
<name>A0A934RGV3_9BACT</name>
<feature type="transmembrane region" description="Helical" evidence="2">
    <location>
        <begin position="12"/>
        <end position="34"/>
    </location>
</feature>
<dbReference type="AlphaFoldDB" id="A0A934RGV3"/>
<feature type="coiled-coil region" evidence="1">
    <location>
        <begin position="50"/>
        <end position="132"/>
    </location>
</feature>
<evidence type="ECO:0000313" key="4">
    <source>
        <dbReference type="Proteomes" id="UP000658278"/>
    </source>
</evidence>
<evidence type="ECO:0000256" key="2">
    <source>
        <dbReference type="SAM" id="Phobius"/>
    </source>
</evidence>
<sequence>MGTDLFTSARGPGLIGTILAVIVLGGFLTLYLLVFGEDFQGGGKTIEYTIQEDEKTLARLEKNVAEARNEAERIEGYTETVDQLIRLEARSKATKKDLLDLESQLITFEAKAQKARESLDNYKQSYRESARAALLGKKYATLTTAQGRTYNDVSVKDIDAARVQIRHASGITGIGLEDLPEDIKEFLQIDEAETLARLEAEEKERKIRGLNTAINERAYRISRLEAELTASKDAISTAERKIANNTNAIPILESQLTSKRSELSQHESKAATGGISNAPQIRAQIKALEAKILDAERNIKLLNLTIAKEQQEAANYEEQIEAERKKLESEAESRGQTAEELE</sequence>
<comment type="caution">
    <text evidence="3">The sequence shown here is derived from an EMBL/GenBank/DDBJ whole genome shotgun (WGS) entry which is preliminary data.</text>
</comment>
<keyword evidence="2" id="KW-0472">Membrane</keyword>
<accession>A0A934RGV3</accession>
<proteinExistence type="predicted"/>
<reference evidence="3" key="1">
    <citation type="submission" date="2021-01" db="EMBL/GenBank/DDBJ databases">
        <title>Modified the classification status of verrucomicrobia.</title>
        <authorList>
            <person name="Feng X."/>
        </authorList>
    </citation>
    <scope>NUCLEOTIDE SEQUENCE</scope>
    <source>
        <strain evidence="3">KCTC 22201</strain>
    </source>
</reference>
<dbReference type="EMBL" id="JAENII010000011">
    <property type="protein sequence ID" value="MBK1828105.1"/>
    <property type="molecule type" value="Genomic_DNA"/>
</dbReference>